<keyword evidence="1" id="KW-0732">Signal</keyword>
<dbReference type="AlphaFoldDB" id="A0AAN7MVI3"/>
<evidence type="ECO:0000313" key="2">
    <source>
        <dbReference type="EMBL" id="KAK4804772.1"/>
    </source>
</evidence>
<gene>
    <name evidence="2" type="ORF">SAY86_004589</name>
</gene>
<evidence type="ECO:0000256" key="1">
    <source>
        <dbReference type="SAM" id="SignalP"/>
    </source>
</evidence>
<accession>A0AAN7MVI3</accession>
<reference evidence="2 3" key="1">
    <citation type="journal article" date="2023" name="Hortic Res">
        <title>Pangenome of water caltrop reveals structural variations and asymmetric subgenome divergence after allopolyploidization.</title>
        <authorList>
            <person name="Zhang X."/>
            <person name="Chen Y."/>
            <person name="Wang L."/>
            <person name="Yuan Y."/>
            <person name="Fang M."/>
            <person name="Shi L."/>
            <person name="Lu R."/>
            <person name="Comes H.P."/>
            <person name="Ma Y."/>
            <person name="Chen Y."/>
            <person name="Huang G."/>
            <person name="Zhou Y."/>
            <person name="Zheng Z."/>
            <person name="Qiu Y."/>
        </authorList>
    </citation>
    <scope>NUCLEOTIDE SEQUENCE [LARGE SCALE GENOMIC DNA]</scope>
    <source>
        <strain evidence="2">F231</strain>
    </source>
</reference>
<evidence type="ECO:0000313" key="3">
    <source>
        <dbReference type="Proteomes" id="UP001346149"/>
    </source>
</evidence>
<comment type="caution">
    <text evidence="2">The sequence shown here is derived from an EMBL/GenBank/DDBJ whole genome shotgun (WGS) entry which is preliminary data.</text>
</comment>
<sequence length="180" mass="20229">MLLLVVLFLLKEKLIISKILFHCIFQQTLIKIVLRRRERQRRTWRWLAADMSERSFSSGEGEEAPREPCHVLHKLRVHAVVHHLEDAPLLAGLNDLPADLGPASPRLIVDPVEASLNTLHSIALSVSLWVVAALKKPYNGGSKWTQASGPEMLTRTAGHYHWVQSAGSEFSACLESKIRT</sequence>
<feature type="chain" id="PRO_5042928060" evidence="1">
    <location>
        <begin position="18"/>
        <end position="180"/>
    </location>
</feature>
<keyword evidence="3" id="KW-1185">Reference proteome</keyword>
<feature type="signal peptide" evidence="1">
    <location>
        <begin position="1"/>
        <end position="17"/>
    </location>
</feature>
<name>A0AAN7MVI3_TRANT</name>
<dbReference type="Proteomes" id="UP001346149">
    <property type="component" value="Unassembled WGS sequence"/>
</dbReference>
<protein>
    <submittedName>
        <fullName evidence="2">Uncharacterized protein</fullName>
    </submittedName>
</protein>
<organism evidence="2 3">
    <name type="scientific">Trapa natans</name>
    <name type="common">Water chestnut</name>
    <dbReference type="NCBI Taxonomy" id="22666"/>
    <lineage>
        <taxon>Eukaryota</taxon>
        <taxon>Viridiplantae</taxon>
        <taxon>Streptophyta</taxon>
        <taxon>Embryophyta</taxon>
        <taxon>Tracheophyta</taxon>
        <taxon>Spermatophyta</taxon>
        <taxon>Magnoliopsida</taxon>
        <taxon>eudicotyledons</taxon>
        <taxon>Gunneridae</taxon>
        <taxon>Pentapetalae</taxon>
        <taxon>rosids</taxon>
        <taxon>malvids</taxon>
        <taxon>Myrtales</taxon>
        <taxon>Lythraceae</taxon>
        <taxon>Trapa</taxon>
    </lineage>
</organism>
<proteinExistence type="predicted"/>
<dbReference type="EMBL" id="JAXQNO010000001">
    <property type="protein sequence ID" value="KAK4804772.1"/>
    <property type="molecule type" value="Genomic_DNA"/>
</dbReference>